<gene>
    <name evidence="2" type="ORF">GOODEAATRI_029629</name>
</gene>
<evidence type="ECO:0000313" key="2">
    <source>
        <dbReference type="EMBL" id="MEQ2189845.1"/>
    </source>
</evidence>
<evidence type="ECO:0000256" key="1">
    <source>
        <dbReference type="SAM" id="MobiDB-lite"/>
    </source>
</evidence>
<protein>
    <submittedName>
        <fullName evidence="2">Uncharacterized protein</fullName>
    </submittedName>
</protein>
<proteinExistence type="predicted"/>
<dbReference type="EMBL" id="JAHRIO010094396">
    <property type="protein sequence ID" value="MEQ2189845.1"/>
    <property type="molecule type" value="Genomic_DNA"/>
</dbReference>
<organism evidence="2 3">
    <name type="scientific">Goodea atripinnis</name>
    <dbReference type="NCBI Taxonomy" id="208336"/>
    <lineage>
        <taxon>Eukaryota</taxon>
        <taxon>Metazoa</taxon>
        <taxon>Chordata</taxon>
        <taxon>Craniata</taxon>
        <taxon>Vertebrata</taxon>
        <taxon>Euteleostomi</taxon>
        <taxon>Actinopterygii</taxon>
        <taxon>Neopterygii</taxon>
        <taxon>Teleostei</taxon>
        <taxon>Neoteleostei</taxon>
        <taxon>Acanthomorphata</taxon>
        <taxon>Ovalentaria</taxon>
        <taxon>Atherinomorphae</taxon>
        <taxon>Cyprinodontiformes</taxon>
        <taxon>Goodeidae</taxon>
        <taxon>Goodea</taxon>
    </lineage>
</organism>
<accession>A0ABV0Q227</accession>
<reference evidence="2 3" key="1">
    <citation type="submission" date="2021-06" db="EMBL/GenBank/DDBJ databases">
        <authorList>
            <person name="Palmer J.M."/>
        </authorList>
    </citation>
    <scope>NUCLEOTIDE SEQUENCE [LARGE SCALE GENOMIC DNA]</scope>
    <source>
        <strain evidence="2 3">GA_2019</strain>
        <tissue evidence="2">Muscle</tissue>
    </source>
</reference>
<dbReference type="Proteomes" id="UP001476798">
    <property type="component" value="Unassembled WGS sequence"/>
</dbReference>
<comment type="caution">
    <text evidence="2">The sequence shown here is derived from an EMBL/GenBank/DDBJ whole genome shotgun (WGS) entry which is preliminary data.</text>
</comment>
<keyword evidence="3" id="KW-1185">Reference proteome</keyword>
<feature type="region of interest" description="Disordered" evidence="1">
    <location>
        <begin position="53"/>
        <end position="94"/>
    </location>
</feature>
<evidence type="ECO:0000313" key="3">
    <source>
        <dbReference type="Proteomes" id="UP001476798"/>
    </source>
</evidence>
<sequence>MLGENRAILIPTRTGLAIFPGGNSIPVRSDGRAPPAQGNSLHNLTHQEGVVLHGSGLSSSSCTGAQPGRGVRGQVGLTWDKSPLPQRSDHKQAH</sequence>
<name>A0ABV0Q227_9TELE</name>